<dbReference type="Pfam" id="PF16220">
    <property type="entry name" value="DUF4880"/>
    <property type="match status" value="1"/>
</dbReference>
<keyword evidence="1" id="KW-0812">Transmembrane</keyword>
<protein>
    <submittedName>
        <fullName evidence="4">Iron dicitrate transport regulator FecR</fullName>
    </submittedName>
</protein>
<dbReference type="InterPro" id="IPR006860">
    <property type="entry name" value="FecR"/>
</dbReference>
<dbReference type="AlphaFoldDB" id="A0A261VB78"/>
<dbReference type="PANTHER" id="PTHR30273:SF2">
    <property type="entry name" value="PROTEIN FECR"/>
    <property type="match status" value="1"/>
</dbReference>
<gene>
    <name evidence="4" type="ORF">CAL22_15990</name>
</gene>
<dbReference type="OrthoDB" id="1100567at2"/>
<evidence type="ECO:0000313" key="4">
    <source>
        <dbReference type="EMBL" id="OZI71339.1"/>
    </source>
</evidence>
<feature type="domain" description="FecR protein" evidence="2">
    <location>
        <begin position="116"/>
        <end position="204"/>
    </location>
</feature>
<accession>A0A261VB78</accession>
<dbReference type="Pfam" id="PF04773">
    <property type="entry name" value="FecR"/>
    <property type="match status" value="1"/>
</dbReference>
<keyword evidence="1" id="KW-1133">Transmembrane helix</keyword>
<dbReference type="EMBL" id="NEVU01000003">
    <property type="protein sequence ID" value="OZI71339.1"/>
    <property type="molecule type" value="Genomic_DNA"/>
</dbReference>
<dbReference type="PIRSF" id="PIRSF018266">
    <property type="entry name" value="FecR"/>
    <property type="match status" value="1"/>
</dbReference>
<organism evidence="4 5">
    <name type="scientific">Bordetella genomosp. 12</name>
    <dbReference type="NCBI Taxonomy" id="463035"/>
    <lineage>
        <taxon>Bacteria</taxon>
        <taxon>Pseudomonadati</taxon>
        <taxon>Pseudomonadota</taxon>
        <taxon>Betaproteobacteria</taxon>
        <taxon>Burkholderiales</taxon>
        <taxon>Alcaligenaceae</taxon>
        <taxon>Bordetella</taxon>
    </lineage>
</organism>
<comment type="caution">
    <text evidence="4">The sequence shown here is derived from an EMBL/GenBank/DDBJ whole genome shotgun (WGS) entry which is preliminary data.</text>
</comment>
<dbReference type="PANTHER" id="PTHR30273">
    <property type="entry name" value="PERIPLASMIC SIGNAL SENSOR AND SIGMA FACTOR ACTIVATOR FECR-RELATED"/>
    <property type="match status" value="1"/>
</dbReference>
<name>A0A261VB78_9BORD</name>
<dbReference type="InterPro" id="IPR012373">
    <property type="entry name" value="Ferrdict_sens_TM"/>
</dbReference>
<evidence type="ECO:0000256" key="1">
    <source>
        <dbReference type="SAM" id="Phobius"/>
    </source>
</evidence>
<feature type="transmembrane region" description="Helical" evidence="1">
    <location>
        <begin position="85"/>
        <end position="103"/>
    </location>
</feature>
<feature type="domain" description="FecR N-terminal" evidence="3">
    <location>
        <begin position="12"/>
        <end position="53"/>
    </location>
</feature>
<dbReference type="Gene3D" id="2.60.120.1440">
    <property type="match status" value="1"/>
</dbReference>
<evidence type="ECO:0000259" key="3">
    <source>
        <dbReference type="Pfam" id="PF16220"/>
    </source>
</evidence>
<evidence type="ECO:0000259" key="2">
    <source>
        <dbReference type="Pfam" id="PF04773"/>
    </source>
</evidence>
<reference evidence="5" key="1">
    <citation type="submission" date="2017-05" db="EMBL/GenBank/DDBJ databases">
        <title>Complete and WGS of Bordetella genogroups.</title>
        <authorList>
            <person name="Spilker T."/>
            <person name="Lipuma J."/>
        </authorList>
    </citation>
    <scope>NUCLEOTIDE SEQUENCE [LARGE SCALE GENOMIC DNA]</scope>
    <source>
        <strain evidence="5">AU6712</strain>
    </source>
</reference>
<sequence length="320" mass="34905">MKRDQAAAEPGDRAIAFWMTLTSGEATDADRHACAVWRAADPAHERAWGRLQQGLNQSVGRLESVMKTEYHALRSTLERPARRRILLNAAGLVGAAAVGAWATDRVTPLGNMLADLGTATGERRSFTLPDGSMLTLDARSRVDLAFAGRQRSIRLLEGALLLQPREDPLALFEVLTPHGQVRSAGASCMVRLERQSSLAVALQSRIEVLPRAGEPVMLDAGEGTRFGQTWADRPEPMADAAAWQEGWLKVRDQPLGTVVTALERYRTGLLRVSPQAATLAVSGLYPLDDADRALSALEHTLPITVSRYTRWLTVIDVRTA</sequence>
<keyword evidence="1" id="KW-0472">Membrane</keyword>
<dbReference type="InterPro" id="IPR032623">
    <property type="entry name" value="FecR_N"/>
</dbReference>
<dbReference type="Proteomes" id="UP000216429">
    <property type="component" value="Unassembled WGS sequence"/>
</dbReference>
<dbReference type="RefSeq" id="WP_094814917.1">
    <property type="nucleotide sequence ID" value="NZ_NEVU01000003.1"/>
</dbReference>
<keyword evidence="5" id="KW-1185">Reference proteome</keyword>
<dbReference type="GO" id="GO:0016989">
    <property type="term" value="F:sigma factor antagonist activity"/>
    <property type="evidence" value="ECO:0007669"/>
    <property type="project" value="TreeGrafter"/>
</dbReference>
<evidence type="ECO:0000313" key="5">
    <source>
        <dbReference type="Proteomes" id="UP000216429"/>
    </source>
</evidence>
<proteinExistence type="predicted"/>